<dbReference type="Proteomes" id="UP000199259">
    <property type="component" value="Unassembled WGS sequence"/>
</dbReference>
<dbReference type="Pfam" id="PF13635">
    <property type="entry name" value="DUF4143"/>
    <property type="match status" value="1"/>
</dbReference>
<proteinExistence type="predicted"/>
<dbReference type="PANTHER" id="PTHR33295:SF8">
    <property type="entry name" value="AAA+ ATPASE DOMAIN-CONTAINING PROTEIN"/>
    <property type="match status" value="1"/>
</dbReference>
<dbReference type="SUPFAM" id="SSF52540">
    <property type="entry name" value="P-loop containing nucleoside triphosphate hydrolases"/>
    <property type="match status" value="1"/>
</dbReference>
<dbReference type="RefSeq" id="WP_091708797.1">
    <property type="nucleotide sequence ID" value="NZ_FNCA01000002.1"/>
</dbReference>
<evidence type="ECO:0000313" key="3">
    <source>
        <dbReference type="EMBL" id="SDF50827.1"/>
    </source>
</evidence>
<dbReference type="PANTHER" id="PTHR33295">
    <property type="entry name" value="ATPASE"/>
    <property type="match status" value="1"/>
</dbReference>
<dbReference type="InterPro" id="IPR041682">
    <property type="entry name" value="AAA_14"/>
</dbReference>
<keyword evidence="4" id="KW-1185">Reference proteome</keyword>
<evidence type="ECO:0008006" key="5">
    <source>
        <dbReference type="Google" id="ProtNLM"/>
    </source>
</evidence>
<evidence type="ECO:0000259" key="2">
    <source>
        <dbReference type="Pfam" id="PF13635"/>
    </source>
</evidence>
<evidence type="ECO:0000259" key="1">
    <source>
        <dbReference type="Pfam" id="PF13173"/>
    </source>
</evidence>
<reference evidence="3 4" key="1">
    <citation type="submission" date="2016-10" db="EMBL/GenBank/DDBJ databases">
        <authorList>
            <person name="Varghese N."/>
            <person name="Submissions S."/>
        </authorList>
    </citation>
    <scope>NUCLEOTIDE SEQUENCE [LARGE SCALE GENOMIC DNA]</scope>
    <source>
        <strain evidence="3 4">PL 12/M</strain>
    </source>
</reference>
<feature type="domain" description="DUF4143" evidence="2">
    <location>
        <begin position="217"/>
        <end position="352"/>
    </location>
</feature>
<evidence type="ECO:0000313" key="4">
    <source>
        <dbReference type="Proteomes" id="UP000199259"/>
    </source>
</evidence>
<comment type="caution">
    <text evidence="3">The sequence shown here is derived from an EMBL/GenBank/DDBJ whole genome shotgun (WGS) entry which is preliminary data.</text>
</comment>
<dbReference type="Pfam" id="PF13173">
    <property type="entry name" value="AAA_14"/>
    <property type="match status" value="1"/>
</dbReference>
<dbReference type="AlphaFoldDB" id="A0A7Z7FC44"/>
<sequence length="419" mass="49906">MDTETLKMAVISHNSIPEEEFIERDIFDKVKDSGENPFIIIINGIRRCGKSTLMQQIRRINKENRYYLNFDDERLIGFSIDDFQKVHEIYVELYGLENTFYFDEIQNIDKWETFVRRMHDSKNKVYITGSNASMLSRELGTRLTGRHLSYTLYPFSFREYLRFNNISVSKDDFYLTESRSIIKKHFNQYLTTGGISEYLMYGNTDYLKSLYESIIYRDVIARYNLSDEKTLKDLIHYLASNIGREFSFNSLRKMLGLSNATTVKEYLNYFENSFLVFTILRYSPSLKKQMYSNKKVYFIDNGLTNSISFRFSENRGSMLENLVFLSLKRKDCEIYFHKDKKECDFVIKDGFEIREAIQVTQNIEDPETRKREIEGLKEAMDEYELKEGLILTEDTEEEIVLQDKRMIIVKPIWKWLLET</sequence>
<dbReference type="InterPro" id="IPR025420">
    <property type="entry name" value="DUF4143"/>
</dbReference>
<protein>
    <recommendedName>
        <fullName evidence="5">AAA+ ATPase domain-containing protein</fullName>
    </recommendedName>
</protein>
<organism evidence="3 4">
    <name type="scientific">Methanolobus vulcani</name>
    <dbReference type="NCBI Taxonomy" id="38026"/>
    <lineage>
        <taxon>Archaea</taxon>
        <taxon>Methanobacteriati</taxon>
        <taxon>Methanobacteriota</taxon>
        <taxon>Stenosarchaea group</taxon>
        <taxon>Methanomicrobia</taxon>
        <taxon>Methanosarcinales</taxon>
        <taxon>Methanosarcinaceae</taxon>
        <taxon>Methanolobus</taxon>
    </lineage>
</organism>
<feature type="domain" description="AAA" evidence="1">
    <location>
        <begin position="39"/>
        <end position="161"/>
    </location>
</feature>
<dbReference type="Gene3D" id="3.40.50.300">
    <property type="entry name" value="P-loop containing nucleotide triphosphate hydrolases"/>
    <property type="match status" value="1"/>
</dbReference>
<dbReference type="InterPro" id="IPR027417">
    <property type="entry name" value="P-loop_NTPase"/>
</dbReference>
<dbReference type="OrthoDB" id="371918at2157"/>
<accession>A0A7Z7FC44</accession>
<gene>
    <name evidence="3" type="ORF">SAMN04488589_0735</name>
</gene>
<name>A0A7Z7FC44_9EURY</name>
<dbReference type="EMBL" id="FNCA01000002">
    <property type="protein sequence ID" value="SDF50827.1"/>
    <property type="molecule type" value="Genomic_DNA"/>
</dbReference>